<dbReference type="GO" id="GO:0030430">
    <property type="term" value="C:host cell cytoplasm"/>
    <property type="evidence" value="ECO:0007669"/>
    <property type="project" value="InterPro"/>
</dbReference>
<protein>
    <submittedName>
        <fullName evidence="1">Uncharacterized protein</fullName>
    </submittedName>
</protein>
<evidence type="ECO:0000313" key="2">
    <source>
        <dbReference type="Proteomes" id="UP000320231"/>
    </source>
</evidence>
<dbReference type="GO" id="GO:0051536">
    <property type="term" value="F:iron-sulfur cluster binding"/>
    <property type="evidence" value="ECO:0007669"/>
    <property type="project" value="InterPro"/>
</dbReference>
<dbReference type="KEGG" id="hsr:HSBAA_29690"/>
<gene>
    <name evidence="1" type="ORF">HSBAA_29690</name>
</gene>
<evidence type="ECO:0000313" key="1">
    <source>
        <dbReference type="EMBL" id="BBI61663.1"/>
    </source>
</evidence>
<proteinExistence type="predicted"/>
<dbReference type="EMBL" id="AP019514">
    <property type="protein sequence ID" value="BBI61663.1"/>
    <property type="molecule type" value="Genomic_DNA"/>
</dbReference>
<dbReference type="GO" id="GO:0046718">
    <property type="term" value="P:symbiont entry into host cell"/>
    <property type="evidence" value="ECO:0007669"/>
    <property type="project" value="InterPro"/>
</dbReference>
<dbReference type="Pfam" id="PF05100">
    <property type="entry name" value="Phage_tail_L"/>
    <property type="match status" value="1"/>
</dbReference>
<organism evidence="1 2">
    <name type="scientific">Vreelandella sulfidaeris</name>
    <dbReference type="NCBI Taxonomy" id="115553"/>
    <lineage>
        <taxon>Bacteria</taxon>
        <taxon>Pseudomonadati</taxon>
        <taxon>Pseudomonadota</taxon>
        <taxon>Gammaproteobacteria</taxon>
        <taxon>Oceanospirillales</taxon>
        <taxon>Halomonadaceae</taxon>
        <taxon>Vreelandella</taxon>
    </lineage>
</organism>
<reference evidence="1 2" key="1">
    <citation type="journal article" date="2019" name="Microbiol. Resour. Announc.">
        <title>Complete Genome Sequence of Halomonas sulfidaeris Strain Esulfide1 Isolated from a Metal Sulfide Rock at a Depth of 2,200 Meters, Obtained Using Nanopore Sequencing.</title>
        <authorList>
            <person name="Saito M."/>
            <person name="Nishigata A."/>
            <person name="Galipon J."/>
            <person name="Arakawa K."/>
        </authorList>
    </citation>
    <scope>NUCLEOTIDE SEQUENCE [LARGE SCALE GENOMIC DNA]</scope>
    <source>
        <strain evidence="1 2">ATCC BAA-803</strain>
    </source>
</reference>
<accession>A0A455U8V4</accession>
<sequence>MLAIDVIDHRTGNHIETIHLCRNGNEDINYKGQIYVTTDFNIDTKSEIDRPSEASLSFFDRTGVIIRYMQMYRGGVGFKVKLFFLNTGNMNQPPEFAETFSVRTASADTGGYTVSFTLGMENPLAQRIPRRTQRKDRCQWRYKGPECKYTGSLAGCDYTLQGE</sequence>
<dbReference type="InterPro" id="IPR006487">
    <property type="entry name" value="Phage_lambda_L"/>
</dbReference>
<dbReference type="AlphaFoldDB" id="A0A455U8V4"/>
<dbReference type="Proteomes" id="UP000320231">
    <property type="component" value="Chromosome"/>
</dbReference>
<name>A0A455U8V4_9GAMM</name>